<accession>A0A4R4NH29</accession>
<dbReference type="Pfam" id="PF11695">
    <property type="entry name" value="DUF3291"/>
    <property type="match status" value="1"/>
</dbReference>
<dbReference type="InterPro" id="IPR021708">
    <property type="entry name" value="DUF3291"/>
</dbReference>
<gene>
    <name evidence="3" type="ORF">E1267_10615</name>
</gene>
<reference evidence="3 4" key="1">
    <citation type="submission" date="2019-02" db="EMBL/GenBank/DDBJ databases">
        <title>Draft genome sequences of novel Actinobacteria.</title>
        <authorList>
            <person name="Sahin N."/>
            <person name="Ay H."/>
            <person name="Saygin H."/>
        </authorList>
    </citation>
    <scope>NUCLEOTIDE SEQUENCE [LARGE SCALE GENOMIC DNA]</scope>
    <source>
        <strain evidence="3 4">KC201</strain>
    </source>
</reference>
<name>A0A4R4NH29_9ACTN</name>
<evidence type="ECO:0000313" key="3">
    <source>
        <dbReference type="EMBL" id="TDC08329.1"/>
    </source>
</evidence>
<evidence type="ECO:0000313" key="4">
    <source>
        <dbReference type="Proteomes" id="UP000295157"/>
    </source>
</evidence>
<protein>
    <submittedName>
        <fullName evidence="3">DUF3291 domain-containing protein</fullName>
    </submittedName>
</protein>
<dbReference type="InterPro" id="IPR011008">
    <property type="entry name" value="Dimeric_a/b-barrel"/>
</dbReference>
<proteinExistence type="predicted"/>
<dbReference type="Proteomes" id="UP000295157">
    <property type="component" value="Unassembled WGS sequence"/>
</dbReference>
<keyword evidence="4" id="KW-1185">Reference proteome</keyword>
<evidence type="ECO:0000259" key="2">
    <source>
        <dbReference type="Pfam" id="PF11695"/>
    </source>
</evidence>
<organism evidence="3 4">
    <name type="scientific">Nonomuraea longispora</name>
    <dbReference type="NCBI Taxonomy" id="1848320"/>
    <lineage>
        <taxon>Bacteria</taxon>
        <taxon>Bacillati</taxon>
        <taxon>Actinomycetota</taxon>
        <taxon>Actinomycetes</taxon>
        <taxon>Streptosporangiales</taxon>
        <taxon>Streptosporangiaceae</taxon>
        <taxon>Nonomuraea</taxon>
    </lineage>
</organism>
<feature type="compositionally biased region" description="Low complexity" evidence="1">
    <location>
        <begin position="146"/>
        <end position="163"/>
    </location>
</feature>
<feature type="domain" description="DUF3291" evidence="2">
    <location>
        <begin position="7"/>
        <end position="145"/>
    </location>
</feature>
<dbReference type="EMBL" id="SMJZ01000029">
    <property type="protein sequence ID" value="TDC08329.1"/>
    <property type="molecule type" value="Genomic_DNA"/>
</dbReference>
<sequence length="163" mass="18512">MLSVMHLAQLNIAHMRAPVDSPELAEFVALLEPVNALADAAPGFVWRLKESETDPTATVVHDYGDHLLVNFSVWKSLDTLWNYVYRSPHLGVLRRRREWFLRVAEPYTVMWWIPEGHIPPLAEGMRRLERLKTEGPSPEAFTFKDSYSSSEAASLPAAAEARK</sequence>
<comment type="caution">
    <text evidence="3">The sequence shown here is derived from an EMBL/GenBank/DDBJ whole genome shotgun (WGS) entry which is preliminary data.</text>
</comment>
<dbReference type="RefSeq" id="WP_132332250.1">
    <property type="nucleotide sequence ID" value="NZ_SMJZ01000029.1"/>
</dbReference>
<evidence type="ECO:0000256" key="1">
    <source>
        <dbReference type="SAM" id="MobiDB-lite"/>
    </source>
</evidence>
<feature type="region of interest" description="Disordered" evidence="1">
    <location>
        <begin position="139"/>
        <end position="163"/>
    </location>
</feature>
<dbReference type="SUPFAM" id="SSF54909">
    <property type="entry name" value="Dimeric alpha+beta barrel"/>
    <property type="match status" value="1"/>
</dbReference>
<dbReference type="OrthoDB" id="2376237at2"/>
<dbReference type="AlphaFoldDB" id="A0A4R4NH29"/>